<feature type="transmembrane region" description="Helical" evidence="1">
    <location>
        <begin position="110"/>
        <end position="131"/>
    </location>
</feature>
<evidence type="ECO:0000256" key="1">
    <source>
        <dbReference type="SAM" id="Phobius"/>
    </source>
</evidence>
<organism evidence="2 3">
    <name type="scientific">Olivibacter oleidegradans</name>
    <dbReference type="NCBI Taxonomy" id="760123"/>
    <lineage>
        <taxon>Bacteria</taxon>
        <taxon>Pseudomonadati</taxon>
        <taxon>Bacteroidota</taxon>
        <taxon>Sphingobacteriia</taxon>
        <taxon>Sphingobacteriales</taxon>
        <taxon>Sphingobacteriaceae</taxon>
        <taxon>Olivibacter</taxon>
    </lineage>
</organism>
<keyword evidence="1" id="KW-1133">Transmembrane helix</keyword>
<comment type="caution">
    <text evidence="2">The sequence shown here is derived from an EMBL/GenBank/DDBJ whole genome shotgun (WGS) entry which is preliminary data.</text>
</comment>
<accession>A0ABV6HNP1</accession>
<reference evidence="2 3" key="1">
    <citation type="submission" date="2024-09" db="EMBL/GenBank/DDBJ databases">
        <authorList>
            <person name="Sun Q."/>
            <person name="Mori K."/>
        </authorList>
    </citation>
    <scope>NUCLEOTIDE SEQUENCE [LARGE SCALE GENOMIC DNA]</scope>
    <source>
        <strain evidence="2 3">CCM 7765</strain>
    </source>
</reference>
<protein>
    <submittedName>
        <fullName evidence="2">DUF6097 family protein</fullName>
    </submittedName>
</protein>
<name>A0ABV6HNP1_9SPHI</name>
<feature type="transmembrane region" description="Helical" evidence="1">
    <location>
        <begin position="76"/>
        <end position="98"/>
    </location>
</feature>
<sequence length="167" mass="19265">MRIEIMGFLHSLGSSLQQVAHLKEQLLYCHQWIDQHQIPVKKIEDNLDEQLVELEKWSHTNSYSAVLKKGKLWKSITVSIALLIGLVIGGIYLTNLLFPEYFIQKQVFSWMFSHILPVTIILAIVLLFLLVSVQIGNSYMRSTRGGGKAYQQAWNEFRQHLKNSHTS</sequence>
<evidence type="ECO:0000313" key="2">
    <source>
        <dbReference type="EMBL" id="MFC0320517.1"/>
    </source>
</evidence>
<dbReference type="RefSeq" id="WP_130856796.1">
    <property type="nucleotide sequence ID" value="NZ_JBHLWO010000002.1"/>
</dbReference>
<keyword evidence="1" id="KW-0472">Membrane</keyword>
<dbReference type="Pfam" id="PF19592">
    <property type="entry name" value="DUF6097"/>
    <property type="match status" value="1"/>
</dbReference>
<keyword evidence="3" id="KW-1185">Reference proteome</keyword>
<evidence type="ECO:0000313" key="3">
    <source>
        <dbReference type="Proteomes" id="UP001589774"/>
    </source>
</evidence>
<dbReference type="InterPro" id="IPR046079">
    <property type="entry name" value="DUF6097"/>
</dbReference>
<dbReference type="Proteomes" id="UP001589774">
    <property type="component" value="Unassembled WGS sequence"/>
</dbReference>
<proteinExistence type="predicted"/>
<dbReference type="EMBL" id="JBHLWO010000002">
    <property type="protein sequence ID" value="MFC0320517.1"/>
    <property type="molecule type" value="Genomic_DNA"/>
</dbReference>
<gene>
    <name evidence="2" type="ORF">ACFFI0_19485</name>
</gene>
<keyword evidence="1" id="KW-0812">Transmembrane</keyword>